<evidence type="ECO:0000259" key="11">
    <source>
        <dbReference type="PROSITE" id="PS50112"/>
    </source>
</evidence>
<dbReference type="InterPro" id="IPR003594">
    <property type="entry name" value="HATPase_dom"/>
</dbReference>
<accession>A0A7V4WVC2</accession>
<comment type="caution">
    <text evidence="12">The sequence shown here is derived from an EMBL/GenBank/DDBJ whole genome shotgun (WGS) entry which is preliminary data.</text>
</comment>
<evidence type="ECO:0000256" key="2">
    <source>
        <dbReference type="ARBA" id="ARBA00012438"/>
    </source>
</evidence>
<evidence type="ECO:0000256" key="4">
    <source>
        <dbReference type="ARBA" id="ARBA00022679"/>
    </source>
</evidence>
<gene>
    <name evidence="12" type="ORF">ENK44_10250</name>
</gene>
<organism evidence="12">
    <name type="scientific">Caldithrix abyssi</name>
    <dbReference type="NCBI Taxonomy" id="187145"/>
    <lineage>
        <taxon>Bacteria</taxon>
        <taxon>Pseudomonadati</taxon>
        <taxon>Calditrichota</taxon>
        <taxon>Calditrichia</taxon>
        <taxon>Calditrichales</taxon>
        <taxon>Calditrichaceae</taxon>
        <taxon>Caldithrix</taxon>
    </lineage>
</organism>
<proteinExistence type="predicted"/>
<dbReference type="InterPro" id="IPR000014">
    <property type="entry name" value="PAS"/>
</dbReference>
<dbReference type="PANTHER" id="PTHR43065:SF10">
    <property type="entry name" value="PEROXIDE STRESS-ACTIVATED HISTIDINE KINASE MAK3"/>
    <property type="match status" value="1"/>
</dbReference>
<dbReference type="PROSITE" id="PS50109">
    <property type="entry name" value="HIS_KIN"/>
    <property type="match status" value="1"/>
</dbReference>
<dbReference type="SUPFAM" id="SSF55874">
    <property type="entry name" value="ATPase domain of HSP90 chaperone/DNA topoisomerase II/histidine kinase"/>
    <property type="match status" value="1"/>
</dbReference>
<dbReference type="InterPro" id="IPR005467">
    <property type="entry name" value="His_kinase_dom"/>
</dbReference>
<dbReference type="Gene3D" id="3.30.450.20">
    <property type="entry name" value="PAS domain"/>
    <property type="match status" value="1"/>
</dbReference>
<dbReference type="Gene3D" id="1.10.287.130">
    <property type="match status" value="1"/>
</dbReference>
<dbReference type="Pfam" id="PF02518">
    <property type="entry name" value="HATPase_c"/>
    <property type="match status" value="1"/>
</dbReference>
<evidence type="ECO:0000313" key="12">
    <source>
        <dbReference type="EMBL" id="HGY56075.1"/>
    </source>
</evidence>
<evidence type="ECO:0000256" key="5">
    <source>
        <dbReference type="ARBA" id="ARBA00022741"/>
    </source>
</evidence>
<dbReference type="InterPro" id="IPR036890">
    <property type="entry name" value="HATPase_C_sf"/>
</dbReference>
<keyword evidence="9" id="KW-1133">Transmembrane helix</keyword>
<sequence>MRNKIRLSSKNSGQVRYILLIFILIAGLMISSAIIELRQSKKELYQLMTEQAHSLLESLITASQNTLYATNYLNDLSRQRLINYAELIRQRYEQKRLTIHFLQDITKHSDIYRIHIFDKHGKKILSSYESKHSGESERQEPLRILEPIFKGEQDTLVIGYKKARFANQYLYVIALAAEDRSAIVLNIDAEEMIKFRRNIDFGALIKKVVGGTSRIVYIALQNPQHILAASGNISELDNIEDSEFLRTAFSDSAFATRILSFDEQEVFEAVHPFIFAGESIGLFRIGLSLDPIQDINDRIYRRLIIITIVLIIIGFVLFVYIFTRQRLHILQKQYEVVETYSGNIIENVSDAIIVLDEKSGIKIFNSAAEKLFATNKDEILGKSLSVLFPAAECRKVLEEPSLLKQLNCTIKNQRRELLASKSVFQDSDENQNTILVIRDVTEQRQMQAQLERQQRLTAMGELASGVAHEIRNPLNTIGTIIQQLDKDFEPSADKEEYHELAGLVYNEVKRINETIQDFLKFARPQPVQPSRFPLTELFSDLQKQYSTSLREKNIRLDLNLQWQGDVYWDGNQMKQVFINLIQNAVEAITENGTITLTVSPEKDGFVEIRLQDDGPGMPEKIRQNIFNLYFTTKAKGTGIGLSIVQRIIFEHGGILHVESAPGEGTVFTIKMPVSV</sequence>
<keyword evidence="5" id="KW-0547">Nucleotide-binding</keyword>
<name>A0A7V4WVC2_CALAY</name>
<keyword evidence="8" id="KW-0902">Two-component regulatory system</keyword>
<evidence type="ECO:0000256" key="9">
    <source>
        <dbReference type="SAM" id="Phobius"/>
    </source>
</evidence>
<keyword evidence="4" id="KW-0808">Transferase</keyword>
<evidence type="ECO:0000256" key="3">
    <source>
        <dbReference type="ARBA" id="ARBA00022553"/>
    </source>
</evidence>
<keyword evidence="9" id="KW-0472">Membrane</keyword>
<feature type="domain" description="Histidine kinase" evidence="10">
    <location>
        <begin position="465"/>
        <end position="675"/>
    </location>
</feature>
<dbReference type="InterPro" id="IPR036097">
    <property type="entry name" value="HisK_dim/P_sf"/>
</dbReference>
<keyword evidence="6" id="KW-0418">Kinase</keyword>
<evidence type="ECO:0000256" key="8">
    <source>
        <dbReference type="ARBA" id="ARBA00023012"/>
    </source>
</evidence>
<dbReference type="PRINTS" id="PR00344">
    <property type="entry name" value="BCTRLSENSOR"/>
</dbReference>
<dbReference type="Pfam" id="PF13426">
    <property type="entry name" value="PAS_9"/>
    <property type="match status" value="1"/>
</dbReference>
<dbReference type="AlphaFoldDB" id="A0A7V4WVC2"/>
<dbReference type="SMART" id="SM00388">
    <property type="entry name" value="HisKA"/>
    <property type="match status" value="1"/>
</dbReference>
<dbReference type="InterPro" id="IPR035965">
    <property type="entry name" value="PAS-like_dom_sf"/>
</dbReference>
<protein>
    <recommendedName>
        <fullName evidence="2">histidine kinase</fullName>
        <ecNumber evidence="2">2.7.13.3</ecNumber>
    </recommendedName>
</protein>
<dbReference type="SMART" id="SM00387">
    <property type="entry name" value="HATPase_c"/>
    <property type="match status" value="1"/>
</dbReference>
<dbReference type="CDD" id="cd00082">
    <property type="entry name" value="HisKA"/>
    <property type="match status" value="1"/>
</dbReference>
<dbReference type="PROSITE" id="PS50112">
    <property type="entry name" value="PAS"/>
    <property type="match status" value="1"/>
</dbReference>
<evidence type="ECO:0000256" key="7">
    <source>
        <dbReference type="ARBA" id="ARBA00022840"/>
    </source>
</evidence>
<keyword evidence="9" id="KW-0812">Transmembrane</keyword>
<reference evidence="12" key="1">
    <citation type="journal article" date="2020" name="mSystems">
        <title>Genome- and Community-Level Interaction Insights into Carbon Utilization and Element Cycling Functions of Hydrothermarchaeota in Hydrothermal Sediment.</title>
        <authorList>
            <person name="Zhou Z."/>
            <person name="Liu Y."/>
            <person name="Xu W."/>
            <person name="Pan J."/>
            <person name="Luo Z.H."/>
            <person name="Li M."/>
        </authorList>
    </citation>
    <scope>NUCLEOTIDE SEQUENCE [LARGE SCALE GENOMIC DNA]</scope>
    <source>
        <strain evidence="12">HyVt-577</strain>
    </source>
</reference>
<feature type="transmembrane region" description="Helical" evidence="9">
    <location>
        <begin position="15"/>
        <end position="35"/>
    </location>
</feature>
<feature type="domain" description="PAS" evidence="11">
    <location>
        <begin position="337"/>
        <end position="389"/>
    </location>
</feature>
<keyword evidence="7" id="KW-0067">ATP-binding</keyword>
<evidence type="ECO:0000256" key="1">
    <source>
        <dbReference type="ARBA" id="ARBA00000085"/>
    </source>
</evidence>
<dbReference type="SUPFAM" id="SSF55785">
    <property type="entry name" value="PYP-like sensor domain (PAS domain)"/>
    <property type="match status" value="1"/>
</dbReference>
<dbReference type="Pfam" id="PF00512">
    <property type="entry name" value="HisKA"/>
    <property type="match status" value="1"/>
</dbReference>
<dbReference type="EMBL" id="DRQG01000096">
    <property type="protein sequence ID" value="HGY56075.1"/>
    <property type="molecule type" value="Genomic_DNA"/>
</dbReference>
<evidence type="ECO:0000256" key="6">
    <source>
        <dbReference type="ARBA" id="ARBA00022777"/>
    </source>
</evidence>
<dbReference type="SUPFAM" id="SSF47384">
    <property type="entry name" value="Homodimeric domain of signal transducing histidine kinase"/>
    <property type="match status" value="1"/>
</dbReference>
<comment type="catalytic activity">
    <reaction evidence="1">
        <text>ATP + protein L-histidine = ADP + protein N-phospho-L-histidine.</text>
        <dbReference type="EC" id="2.7.13.3"/>
    </reaction>
</comment>
<dbReference type="InterPro" id="IPR003661">
    <property type="entry name" value="HisK_dim/P_dom"/>
</dbReference>
<dbReference type="NCBIfam" id="TIGR00229">
    <property type="entry name" value="sensory_box"/>
    <property type="match status" value="1"/>
</dbReference>
<feature type="transmembrane region" description="Helical" evidence="9">
    <location>
        <begin position="303"/>
        <end position="322"/>
    </location>
</feature>
<dbReference type="EC" id="2.7.13.3" evidence="2"/>
<dbReference type="InterPro" id="IPR004358">
    <property type="entry name" value="Sig_transdc_His_kin-like_C"/>
</dbReference>
<evidence type="ECO:0000259" key="10">
    <source>
        <dbReference type="PROSITE" id="PS50109"/>
    </source>
</evidence>
<dbReference type="SMART" id="SM00091">
    <property type="entry name" value="PAS"/>
    <property type="match status" value="1"/>
</dbReference>
<dbReference type="Proteomes" id="UP000885779">
    <property type="component" value="Unassembled WGS sequence"/>
</dbReference>
<dbReference type="PANTHER" id="PTHR43065">
    <property type="entry name" value="SENSOR HISTIDINE KINASE"/>
    <property type="match status" value="1"/>
</dbReference>
<dbReference type="GO" id="GO:0005524">
    <property type="term" value="F:ATP binding"/>
    <property type="evidence" value="ECO:0007669"/>
    <property type="project" value="UniProtKB-KW"/>
</dbReference>
<dbReference type="Gene3D" id="3.30.565.10">
    <property type="entry name" value="Histidine kinase-like ATPase, C-terminal domain"/>
    <property type="match status" value="1"/>
</dbReference>
<dbReference type="GO" id="GO:0000155">
    <property type="term" value="F:phosphorelay sensor kinase activity"/>
    <property type="evidence" value="ECO:0007669"/>
    <property type="project" value="InterPro"/>
</dbReference>
<keyword evidence="3" id="KW-0597">Phosphoprotein</keyword>
<dbReference type="CDD" id="cd00130">
    <property type="entry name" value="PAS"/>
    <property type="match status" value="1"/>
</dbReference>